<dbReference type="EMBL" id="MH479913">
    <property type="protein sequence ID" value="AXN53468.1"/>
    <property type="molecule type" value="Genomic_DNA"/>
</dbReference>
<accession>A0A346FCK4</accession>
<dbReference type="RefSeq" id="YP_009807602.1">
    <property type="nucleotide sequence ID" value="NC_048027.1"/>
</dbReference>
<protein>
    <submittedName>
        <fullName evidence="1">Uncharacterized protein</fullName>
    </submittedName>
</protein>
<dbReference type="KEGG" id="vg:54998483"/>
<name>A0A346FCK4_9CAUD</name>
<dbReference type="Proteomes" id="UP000259952">
    <property type="component" value="Segment"/>
</dbReference>
<dbReference type="GeneID" id="54998483"/>
<gene>
    <name evidence="1" type="primary">50</name>
    <name evidence="1" type="ORF">SEA_FRYBERGER_50</name>
</gene>
<reference evidence="1 2" key="1">
    <citation type="submission" date="2018-06" db="EMBL/GenBank/DDBJ databases">
        <authorList>
            <person name="Searcy Z.E."/>
            <person name="Delesalle V.A."/>
            <person name="Garlena R.A."/>
            <person name="Russell D.A."/>
            <person name="Pope W.H."/>
            <person name="Jacobs-Sera D."/>
            <person name="Hatfull G.F."/>
        </authorList>
    </citation>
    <scope>NUCLEOTIDE SEQUENCE [LARGE SCALE GENOMIC DNA]</scope>
</reference>
<sequence>MTEFDDPMQSYFTIACKELVAQDRNVAEWRLGPEHPVYKFILADDLFFMYNPKEQMPDQRWTIHTYNNLPMLVEGEYTLPEWTPYGKTIHISEPAKDYGSSTDSWGRLEPMTLAWANDGGEFNFIFKVNNGLALGWQTGSDDFAGNFIEVQDELLRNHIDHVRRNSYWVRMGWDEALV</sequence>
<evidence type="ECO:0000313" key="1">
    <source>
        <dbReference type="EMBL" id="AXN53468.1"/>
    </source>
</evidence>
<organism evidence="1 2">
    <name type="scientific">Gordonia phage Fryberger</name>
    <dbReference type="NCBI Taxonomy" id="2250392"/>
    <lineage>
        <taxon>Viruses</taxon>
        <taxon>Duplodnaviria</taxon>
        <taxon>Heunggongvirae</taxon>
        <taxon>Uroviricota</taxon>
        <taxon>Caudoviricetes</taxon>
        <taxon>Ronaldovirus</taxon>
        <taxon>Ronaldovirus fryberger</taxon>
    </lineage>
</organism>
<keyword evidence="2" id="KW-1185">Reference proteome</keyword>
<proteinExistence type="predicted"/>
<evidence type="ECO:0000313" key="2">
    <source>
        <dbReference type="Proteomes" id="UP000259952"/>
    </source>
</evidence>